<dbReference type="SMART" id="SM00388">
    <property type="entry name" value="HisKA"/>
    <property type="match status" value="1"/>
</dbReference>
<feature type="coiled-coil region" evidence="4">
    <location>
        <begin position="2043"/>
        <end position="2070"/>
    </location>
</feature>
<accession>A0ABV8ASR0</accession>
<comment type="catalytic activity">
    <reaction evidence="1">
        <text>ATP + protein L-histidine = ADP + protein N-phospho-L-histidine.</text>
        <dbReference type="EC" id="2.7.13.3"/>
    </reaction>
</comment>
<dbReference type="SUPFAM" id="SSF55874">
    <property type="entry name" value="ATPase domain of HSP90 chaperone/DNA topoisomerase II/histidine kinase"/>
    <property type="match status" value="1"/>
</dbReference>
<evidence type="ECO:0000256" key="3">
    <source>
        <dbReference type="ARBA" id="ARBA00022553"/>
    </source>
</evidence>
<dbReference type="Pfam" id="PF00512">
    <property type="entry name" value="HisKA"/>
    <property type="match status" value="1"/>
</dbReference>
<dbReference type="InterPro" id="IPR036097">
    <property type="entry name" value="HisK_dim/P_sf"/>
</dbReference>
<dbReference type="EC" id="2.7.13.3" evidence="2"/>
<keyword evidence="4" id="KW-0175">Coiled coil</keyword>
<sequence length="2336" mass="268128">MSKVKERESAARKVYMEFWDSYQSGDLEAFASTLDPDFKMIGTSESELAHSKEEGISFFKSQMEEVLGKAEMRNREIELMPIDQLILVTEHCDIYVLIESEWTFYSKIRISSLLRESDTGWKVLQQHGSLPDMRVQEGETMALDKIAKENLELRDAIKRRTIELENKSRELEIEAALERVRAVAMGMKTPDDMLQVCRVIASQLDSLGVRHIRNVQTAIIESKEEIYLCYQFFPSYDQDIIERTEYPKNPVEQEMVDQMLAAKDNHFMGVLKNEELKDFREHRKNENYLTDPLLDEVNDLGYCFLSIGEGGLGLTLYQSLDEQSLALFKRFHQVFSLAYQRFRDIQKAEAQAREAQIEAALERVRSTSMAMHSSEELQGVIREVYEQLSKVGIKLDHAGFVVDYEAFGDWHFWIADEADIPSKITHPYFESVWANQFNEAKQKGIESFSTLLDFEEKNRFYRELLSHVPNLPKASMDFYLSCPGLAITTVLFDKVSLYMENFEGIPYSSAENEILLRFGRVFKQAYTRFLDLQKAEAQAREAQIEAALEKVRSRSLAMHKSNELNEVVSIVFEKLKELQIPATAVGIGIAIEGSKDLDSFVCGQNEDGLVITNYRLPYFDNPVPKDLNHALNEQLDFFVGHYSKAEKDAFYNYVIEHTAEFKHLPEDILRMIFESTTYSITSVAVRNAVFNINDFEGKVLAPSEIEIIQRFARVFDQAYTRFLDLQKSEAQAREAQIEAALERVRSASMAMHKSDDLLLVIKAVHEQITELGIKVDASNFQTYIENSRDFYLWAITTTHSYQQKIRVNHIDFGMTKQMWDAWDRGDSFAEMQSDADEMYRWWNKAFEVTELSHTPAHRRKIILSAPGWNSIVARRNTVGLQLHRYNLERFTEQEKDILDRLATVFEQSYTRFLDLQKSEAQAREAQIEASLERVRSQAMAMRQSDDLVNCTRIIFDELENLNLSIERSGIGIFDPETRDCELWTTVINEEGKKELTTGITSLTVHPLFISTFDSWLSQTPLSYTLEGQELQDYYNLVSKSKFVLADNIVEKSTSLPKEYYHYSPFAAGGLYFFADTEPTNEDKKIIRRFAEVFDLTYTRFLDLQKAEAQAREAQIEAGLERVRSASMAMHRSQELEKVVEVTFSQLQSLMLPIDGCQLITFEDQSKDFHFWSATPDMIYPTRLNIPYFDHPIFSKFWKARERGKSFLSFDLTRQETLDFYNHLYDNTNLGSSVTKERWGKIQSIKHGFKTSWGIQKNTGLWVFNFSNHPFTNEENSVIDRFAKVFEQSYTRFLDLQKAEAQAREAQIEAALERVRSRSMAMHSSSELGDTALVVFQELNKLGIDSVRGGIALINETLDQAELWLVTEKDGKAETQILGRARGKDHYFYKNYLEAFRRKEDYSLSEFAGKELEEYYQVASQFLNVPIPKKFPEREFYYGFYFNEGAINVIARRALEPDELSIGLRFSKVFGLVYRRFLDLQNAEKQAREAQIEAALERVRSKAMAMHNTGDLANANSIVFDELNLLGIAPLRSGIGLIEAETGQGEMFSTVPSGEGNTLQLVGKISLTNNPILESIFDHWTKKQVYTPTLNGQELKEYYDLILASYGDLPKPKFSKNEVQYGYFLPFKHGDFYAWTQDPFNEDELKVIKRFVSVIDLTYNRYFDLKKAEAQAREAQIEAALERIRSRSMAMHKTSELSEVILVLFKQFEHLNLVVDTCYIDIFDEANRGFNVWIGASTAIYPKQVWLPYCDHPIHLLNKNARKNGIEFFTFDEDKRSKEAYFEHFYPKAEGIDVPEERKKYIARGMGLTGSATLGIHSGITMFNYQKNIYSEEENNILKRMNKVFQQTYTRFLDLQKAETQAREAVKQSSLDRVRAEIASMRTAKDLERITPLVWKELQSLGVPFFRCGVMLVNEEKEVLDFYLSNPEGKALAALHLDYDNSEITRKGVKHWREQTTYIEHWTQEQFLAFTKSLLEQGQISNISTYQGGEKPPTSLTLQFVPFTQGMVYVGSETDLSAEELDLVAALGRSLSVAYARYEDFTRLDMAKAKAEQALKDLKSAQEQLVQQEKLASLGQLTAGIAHEIKNPLNFVNNFSDLSRELIEEILEERAKNQESRDESLIDDILEDIKSNLQKVHEHGSRADGIVTSMLQHSRASGSKREPKAFNPMVQEFVNLSYHGMRAGKAPINVKIDLQLDPQVGEVSLISEDFSRVILNLCNNAFDAMRDKLLKSGDRRVEAEDGKSYLPKLTVKTVLQSDQVLLSIADNGGGIPEEIKDKILQPFFTTKKGTEGTGLGLSITHDIIKAHGGKLSVESEINKNTSFTISIPISQSVDGKK</sequence>
<dbReference type="SUPFAM" id="SSF47384">
    <property type="entry name" value="Homodimeric domain of signal transducing histidine kinase"/>
    <property type="match status" value="1"/>
</dbReference>
<reference evidence="7" key="1">
    <citation type="journal article" date="2019" name="Int. J. Syst. Evol. Microbiol.">
        <title>The Global Catalogue of Microorganisms (GCM) 10K type strain sequencing project: providing services to taxonomists for standard genome sequencing and annotation.</title>
        <authorList>
            <consortium name="The Broad Institute Genomics Platform"/>
            <consortium name="The Broad Institute Genome Sequencing Center for Infectious Disease"/>
            <person name="Wu L."/>
            <person name="Ma J."/>
        </authorList>
    </citation>
    <scope>NUCLEOTIDE SEQUENCE [LARGE SCALE GENOMIC DNA]</scope>
    <source>
        <strain evidence="7">CCUG 60523</strain>
    </source>
</reference>
<dbReference type="InterPro" id="IPR003661">
    <property type="entry name" value="HisK_dim/P_dom"/>
</dbReference>
<dbReference type="SUPFAM" id="SSF54427">
    <property type="entry name" value="NTF2-like"/>
    <property type="match status" value="1"/>
</dbReference>
<protein>
    <recommendedName>
        <fullName evidence="2">histidine kinase</fullName>
        <ecNumber evidence="2">2.7.13.3</ecNumber>
    </recommendedName>
</protein>
<evidence type="ECO:0000256" key="2">
    <source>
        <dbReference type="ARBA" id="ARBA00012438"/>
    </source>
</evidence>
<organism evidence="6 7">
    <name type="scientific">Algoriphagus namhaensis</name>
    <dbReference type="NCBI Taxonomy" id="915353"/>
    <lineage>
        <taxon>Bacteria</taxon>
        <taxon>Pseudomonadati</taxon>
        <taxon>Bacteroidota</taxon>
        <taxon>Cytophagia</taxon>
        <taxon>Cytophagales</taxon>
        <taxon>Cyclobacteriaceae</taxon>
        <taxon>Algoriphagus</taxon>
    </lineage>
</organism>
<dbReference type="CDD" id="cd00082">
    <property type="entry name" value="HisKA"/>
    <property type="match status" value="1"/>
</dbReference>
<dbReference type="SMART" id="SM00387">
    <property type="entry name" value="HATPase_c"/>
    <property type="match status" value="1"/>
</dbReference>
<dbReference type="Gene3D" id="3.10.450.50">
    <property type="match status" value="1"/>
</dbReference>
<name>A0ABV8ASR0_9BACT</name>
<dbReference type="EMBL" id="JBHRZS010000006">
    <property type="protein sequence ID" value="MFC3879809.1"/>
    <property type="molecule type" value="Genomic_DNA"/>
</dbReference>
<dbReference type="GO" id="GO:0005524">
    <property type="term" value="F:ATP binding"/>
    <property type="evidence" value="ECO:0007669"/>
    <property type="project" value="UniProtKB-KW"/>
</dbReference>
<keyword evidence="3" id="KW-0597">Phosphoprotein</keyword>
<dbReference type="Proteomes" id="UP001595805">
    <property type="component" value="Unassembled WGS sequence"/>
</dbReference>
<dbReference type="Pfam" id="PF13474">
    <property type="entry name" value="SnoaL_3"/>
    <property type="match status" value="1"/>
</dbReference>
<dbReference type="InterPro" id="IPR004358">
    <property type="entry name" value="Sig_transdc_His_kin-like_C"/>
</dbReference>
<dbReference type="PANTHER" id="PTHR43065">
    <property type="entry name" value="SENSOR HISTIDINE KINASE"/>
    <property type="match status" value="1"/>
</dbReference>
<keyword evidence="7" id="KW-1185">Reference proteome</keyword>
<comment type="caution">
    <text evidence="6">The sequence shown here is derived from an EMBL/GenBank/DDBJ whole genome shotgun (WGS) entry which is preliminary data.</text>
</comment>
<evidence type="ECO:0000313" key="7">
    <source>
        <dbReference type="Proteomes" id="UP001595805"/>
    </source>
</evidence>
<dbReference type="InterPro" id="IPR032710">
    <property type="entry name" value="NTF2-like_dom_sf"/>
</dbReference>
<dbReference type="PROSITE" id="PS50109">
    <property type="entry name" value="HIS_KIN"/>
    <property type="match status" value="1"/>
</dbReference>
<evidence type="ECO:0000259" key="5">
    <source>
        <dbReference type="PROSITE" id="PS50109"/>
    </source>
</evidence>
<dbReference type="InterPro" id="IPR036890">
    <property type="entry name" value="HATPase_C_sf"/>
</dbReference>
<gene>
    <name evidence="6" type="ORF">ACFOSV_06460</name>
</gene>
<dbReference type="InterPro" id="IPR003594">
    <property type="entry name" value="HATPase_dom"/>
</dbReference>
<evidence type="ECO:0000256" key="1">
    <source>
        <dbReference type="ARBA" id="ARBA00000085"/>
    </source>
</evidence>
<evidence type="ECO:0000256" key="4">
    <source>
        <dbReference type="SAM" id="Coils"/>
    </source>
</evidence>
<dbReference type="RefSeq" id="WP_377904581.1">
    <property type="nucleotide sequence ID" value="NZ_JBHRZS010000006.1"/>
</dbReference>
<evidence type="ECO:0000313" key="6">
    <source>
        <dbReference type="EMBL" id="MFC3879809.1"/>
    </source>
</evidence>
<dbReference type="PANTHER" id="PTHR43065:SF42">
    <property type="entry name" value="TWO-COMPONENT SENSOR PPRA"/>
    <property type="match status" value="1"/>
</dbReference>
<keyword evidence="6" id="KW-0067">ATP-binding</keyword>
<dbReference type="Pfam" id="PF02518">
    <property type="entry name" value="HATPase_c"/>
    <property type="match status" value="1"/>
</dbReference>
<feature type="domain" description="Histidine kinase" evidence="5">
    <location>
        <begin position="2079"/>
        <end position="2330"/>
    </location>
</feature>
<dbReference type="Gene3D" id="3.30.565.10">
    <property type="entry name" value="Histidine kinase-like ATPase, C-terminal domain"/>
    <property type="match status" value="1"/>
</dbReference>
<dbReference type="Gene3D" id="1.10.287.130">
    <property type="match status" value="1"/>
</dbReference>
<proteinExistence type="predicted"/>
<keyword evidence="6" id="KW-0547">Nucleotide-binding</keyword>
<dbReference type="InterPro" id="IPR005467">
    <property type="entry name" value="His_kinase_dom"/>
</dbReference>
<dbReference type="PRINTS" id="PR00344">
    <property type="entry name" value="BCTRLSENSOR"/>
</dbReference>
<dbReference type="InterPro" id="IPR037401">
    <property type="entry name" value="SnoaL-like"/>
</dbReference>